<sequence>METEVYRFLANEIDQGNIPGASIYISHQGMKVMKKSIGYRALTPKKLSIEGDTIFDIASLTKIVSTLTACLQLIDKGEIRLDDKIAYFIPAFAANGKTEITIKHLLTHTSGLPAHRPFYKEALKVAEVVDRICAERLVSPVGDRVIYSDLGFILLSTVIEKVTDQSFNEYVSAKILNPLDMQDTGFNPSFNQERFAATEYSEKLNNYKYGIVHDENAEAMGGISGHAGIFSTIQDLAKFTSMIENDGVYKGKRIISKAALALSKRNFTSFDQEARGLGWQIKSAGASSSGDLFSSQSYGHTGFTGTSIWFDPKIQLHVILLTNRVHAPNKDAILRLRPRLHNLIRSYF</sequence>
<keyword evidence="1" id="KW-0378">Hydrolase</keyword>
<evidence type="ECO:0000313" key="4">
    <source>
        <dbReference type="Proteomes" id="UP000249134"/>
    </source>
</evidence>
<keyword evidence="4" id="KW-1185">Reference proteome</keyword>
<protein>
    <submittedName>
        <fullName evidence="3">Penicillin binding protein</fullName>
    </submittedName>
</protein>
<dbReference type="InterPro" id="IPR050789">
    <property type="entry name" value="Diverse_Enzym_Activities"/>
</dbReference>
<dbReference type="PANTHER" id="PTHR43283:SF11">
    <property type="entry name" value="BETA-LACTAMASE-RELATED DOMAIN-CONTAINING PROTEIN"/>
    <property type="match status" value="1"/>
</dbReference>
<evidence type="ECO:0000256" key="1">
    <source>
        <dbReference type="ARBA" id="ARBA00022801"/>
    </source>
</evidence>
<dbReference type="AlphaFoldDB" id="A0A2X4ZF97"/>
<reference evidence="3 4" key="1">
    <citation type="submission" date="2018-06" db="EMBL/GenBank/DDBJ databases">
        <authorList>
            <consortium name="Pathogen Informatics"/>
            <person name="Doyle S."/>
        </authorList>
    </citation>
    <scope>NUCLEOTIDE SEQUENCE [LARGE SCALE GENOMIC DNA]</scope>
    <source>
        <strain evidence="3 4">NCTC4824</strain>
    </source>
</reference>
<dbReference type="InterPro" id="IPR012338">
    <property type="entry name" value="Beta-lactam/transpept-like"/>
</dbReference>
<name>A0A2X4ZF97_LEDLE</name>
<dbReference type="GO" id="GO:0016787">
    <property type="term" value="F:hydrolase activity"/>
    <property type="evidence" value="ECO:0007669"/>
    <property type="project" value="UniProtKB-KW"/>
</dbReference>
<dbReference type="EMBL" id="LS483476">
    <property type="protein sequence ID" value="SQI63275.1"/>
    <property type="molecule type" value="Genomic_DNA"/>
</dbReference>
<dbReference type="Gene3D" id="3.40.710.10">
    <property type="entry name" value="DD-peptidase/beta-lactamase superfamily"/>
    <property type="match status" value="1"/>
</dbReference>
<dbReference type="Pfam" id="PF00144">
    <property type="entry name" value="Beta-lactamase"/>
    <property type="match status" value="1"/>
</dbReference>
<evidence type="ECO:0000259" key="2">
    <source>
        <dbReference type="Pfam" id="PF00144"/>
    </source>
</evidence>
<dbReference type="Proteomes" id="UP000249134">
    <property type="component" value="Chromosome 1"/>
</dbReference>
<evidence type="ECO:0000313" key="3">
    <source>
        <dbReference type="EMBL" id="SQI63275.1"/>
    </source>
</evidence>
<feature type="domain" description="Beta-lactamase-related" evidence="2">
    <location>
        <begin position="9"/>
        <end position="332"/>
    </location>
</feature>
<dbReference type="InterPro" id="IPR001466">
    <property type="entry name" value="Beta-lactam-related"/>
</dbReference>
<dbReference type="PANTHER" id="PTHR43283">
    <property type="entry name" value="BETA-LACTAMASE-RELATED"/>
    <property type="match status" value="1"/>
</dbReference>
<dbReference type="STRING" id="1348624.GCA_001591545_02928"/>
<organism evidence="3 4">
    <name type="scientific">Lederbergia lenta</name>
    <name type="common">Bacillus lentus</name>
    <dbReference type="NCBI Taxonomy" id="1467"/>
    <lineage>
        <taxon>Bacteria</taxon>
        <taxon>Bacillati</taxon>
        <taxon>Bacillota</taxon>
        <taxon>Bacilli</taxon>
        <taxon>Bacillales</taxon>
        <taxon>Bacillaceae</taxon>
        <taxon>Lederbergia</taxon>
    </lineage>
</organism>
<proteinExistence type="predicted"/>
<dbReference type="RefSeq" id="WP_066143614.1">
    <property type="nucleotide sequence ID" value="NZ_CBCSGM010000004.1"/>
</dbReference>
<dbReference type="KEGG" id="blen:NCTC4824_04010"/>
<dbReference type="SUPFAM" id="SSF56601">
    <property type="entry name" value="beta-lactamase/transpeptidase-like"/>
    <property type="match status" value="1"/>
</dbReference>
<gene>
    <name evidence="3" type="primary">pbpE</name>
    <name evidence="3" type="ORF">NCTC4824_04010</name>
</gene>
<accession>A0A2X4ZF97</accession>